<keyword evidence="4" id="KW-1185">Reference proteome</keyword>
<dbReference type="PROSITE" id="PS52045">
    <property type="entry name" value="NEPROSIN_PEP_CD"/>
    <property type="match status" value="1"/>
</dbReference>
<dbReference type="AlphaFoldDB" id="A0A328DFE2"/>
<dbReference type="Pfam" id="PF03080">
    <property type="entry name" value="Neprosin"/>
    <property type="match status" value="1"/>
</dbReference>
<accession>A0A328DFE2</accession>
<dbReference type="PANTHER" id="PTHR31589">
    <property type="entry name" value="PROTEIN, PUTATIVE (DUF239)-RELATED-RELATED"/>
    <property type="match status" value="1"/>
</dbReference>
<dbReference type="Pfam" id="PF14365">
    <property type="entry name" value="Neprosin_AP"/>
    <property type="match status" value="1"/>
</dbReference>
<organism evidence="3 4">
    <name type="scientific">Cuscuta australis</name>
    <dbReference type="NCBI Taxonomy" id="267555"/>
    <lineage>
        <taxon>Eukaryota</taxon>
        <taxon>Viridiplantae</taxon>
        <taxon>Streptophyta</taxon>
        <taxon>Embryophyta</taxon>
        <taxon>Tracheophyta</taxon>
        <taxon>Spermatophyta</taxon>
        <taxon>Magnoliopsida</taxon>
        <taxon>eudicotyledons</taxon>
        <taxon>Gunneridae</taxon>
        <taxon>Pentapetalae</taxon>
        <taxon>asterids</taxon>
        <taxon>lamiids</taxon>
        <taxon>Solanales</taxon>
        <taxon>Convolvulaceae</taxon>
        <taxon>Cuscuteae</taxon>
        <taxon>Cuscuta</taxon>
        <taxon>Cuscuta subgen. Grammica</taxon>
        <taxon>Cuscuta sect. Cleistogrammica</taxon>
    </lineage>
</organism>
<reference evidence="3 4" key="1">
    <citation type="submission" date="2018-06" db="EMBL/GenBank/DDBJ databases">
        <title>The Genome of Cuscuta australis (Dodder) Provides Insight into the Evolution of Plant Parasitism.</title>
        <authorList>
            <person name="Liu H."/>
        </authorList>
    </citation>
    <scope>NUCLEOTIDE SEQUENCE [LARGE SCALE GENOMIC DNA]</scope>
    <source>
        <strain evidence="4">cv. Yunnan</strain>
        <tissue evidence="3">Vines</tissue>
    </source>
</reference>
<sequence>MASQLFSPKISSSSKPIISLILCFLFMVIGVCPVRSARPDPGNSNRSSQAFRPGEESEKMKMMRAHLAKLNKPFVKSVQSSDGDIIDCVESDKQPAFDHPMLKGQKPLEPPERPKRRRHHPTTAAGYEEEDFQVWRSSSGESCPEGTIPIRRTLERDLLRASSIHHFGRKTVQRDSTAGDGAGHEHAIGYASGEEYYGAKASMSVWAPRVAKPYEFSLSQVWLISGAFGDDLNTIEAGWQVSPDLYGDNYPRFFTYWTSDAYQGTGCYNLLCSGFVQTNNKIAIGAAISPISSYKAGQYDISILIWKDPKRGDWWLEFGSGRIVGYWPSFLFTHLRTSAASMVQFGGEVVNSDSPTTHTSTQMGSGHFAKEGFGRASYFRNLQVVDWDNSLLPLPNLKLLADKPNCYDIQGGVNHVWGTYFYYGGPGRNSKCP</sequence>
<feature type="region of interest" description="Disordered" evidence="1">
    <location>
        <begin position="37"/>
        <end position="60"/>
    </location>
</feature>
<evidence type="ECO:0000259" key="2">
    <source>
        <dbReference type="PROSITE" id="PS52045"/>
    </source>
</evidence>
<dbReference type="InterPro" id="IPR053168">
    <property type="entry name" value="Glutamic_endopeptidase"/>
</dbReference>
<feature type="domain" description="Neprosin PEP catalytic" evidence="2">
    <location>
        <begin position="178"/>
        <end position="433"/>
    </location>
</feature>
<gene>
    <name evidence="3" type="ORF">DM860_009701</name>
</gene>
<proteinExistence type="predicted"/>
<dbReference type="Gene3D" id="3.90.1320.10">
    <property type="entry name" value="Outer-capsid protein sigma 3, large lobe"/>
    <property type="match status" value="1"/>
</dbReference>
<dbReference type="FunFam" id="3.90.1320.10:FF:000001">
    <property type="entry name" value="Putative carboxyl-terminal proteinase"/>
    <property type="match status" value="1"/>
</dbReference>
<comment type="caution">
    <text evidence="3">The sequence shown here is derived from an EMBL/GenBank/DDBJ whole genome shotgun (WGS) entry which is preliminary data.</text>
</comment>
<dbReference type="PANTHER" id="PTHR31589:SF254">
    <property type="entry name" value="OS01G0547133 PROTEIN"/>
    <property type="match status" value="1"/>
</dbReference>
<dbReference type="InterPro" id="IPR004314">
    <property type="entry name" value="Neprosin"/>
</dbReference>
<protein>
    <recommendedName>
        <fullName evidence="2">Neprosin PEP catalytic domain-containing protein</fullName>
    </recommendedName>
</protein>
<feature type="region of interest" description="Disordered" evidence="1">
    <location>
        <begin position="95"/>
        <end position="131"/>
    </location>
</feature>
<evidence type="ECO:0000313" key="4">
    <source>
        <dbReference type="Proteomes" id="UP000249390"/>
    </source>
</evidence>
<evidence type="ECO:0000313" key="3">
    <source>
        <dbReference type="EMBL" id="RAL42919.1"/>
    </source>
</evidence>
<name>A0A328DFE2_9ASTE</name>
<dbReference type="EMBL" id="NQVE01000161">
    <property type="protein sequence ID" value="RAL42919.1"/>
    <property type="molecule type" value="Genomic_DNA"/>
</dbReference>
<evidence type="ECO:0000256" key="1">
    <source>
        <dbReference type="SAM" id="MobiDB-lite"/>
    </source>
</evidence>
<dbReference type="Proteomes" id="UP000249390">
    <property type="component" value="Unassembled WGS sequence"/>
</dbReference>
<dbReference type="InterPro" id="IPR025521">
    <property type="entry name" value="Neprosin_propep"/>
</dbReference>